<accession>A0A9P4N7A5</accession>
<keyword evidence="2 6" id="KW-0812">Transmembrane</keyword>
<comment type="subcellular location">
    <subcellularLocation>
        <location evidence="1">Membrane</location>
        <topology evidence="1">Multi-pass membrane protein</topology>
    </subcellularLocation>
</comment>
<feature type="transmembrane region" description="Helical" evidence="6">
    <location>
        <begin position="166"/>
        <end position="187"/>
    </location>
</feature>
<dbReference type="AlphaFoldDB" id="A0A9P4N7A5"/>
<reference evidence="9" key="1">
    <citation type="journal article" date="2020" name="Stud. Mycol.">
        <title>101 Dothideomycetes genomes: A test case for predicting lifestyles and emergence of pathogens.</title>
        <authorList>
            <person name="Haridas S."/>
            <person name="Albert R."/>
            <person name="Binder M."/>
            <person name="Bloem J."/>
            <person name="LaButti K."/>
            <person name="Salamov A."/>
            <person name="Andreopoulos B."/>
            <person name="Baker S."/>
            <person name="Barry K."/>
            <person name="Bills G."/>
            <person name="Bluhm B."/>
            <person name="Cannon C."/>
            <person name="Castanera R."/>
            <person name="Culley D."/>
            <person name="Daum C."/>
            <person name="Ezra D."/>
            <person name="Gonzalez J."/>
            <person name="Henrissat B."/>
            <person name="Kuo A."/>
            <person name="Liang C."/>
            <person name="Lipzen A."/>
            <person name="Lutzoni F."/>
            <person name="Magnuson J."/>
            <person name="Mondo S."/>
            <person name="Nolan M."/>
            <person name="Ohm R."/>
            <person name="Pangilinan J."/>
            <person name="Park H.-J."/>
            <person name="Ramirez L."/>
            <person name="Alfaro M."/>
            <person name="Sun H."/>
            <person name="Tritt A."/>
            <person name="Yoshinaga Y."/>
            <person name="Zwiers L.-H."/>
            <person name="Turgeon B."/>
            <person name="Goodwin S."/>
            <person name="Spatafora J."/>
            <person name="Crous P."/>
            <person name="Grigoriev I."/>
        </authorList>
    </citation>
    <scope>NUCLEOTIDE SEQUENCE [LARGE SCALE GENOMIC DNA]</scope>
    <source>
        <strain evidence="9">CBS 304.66</strain>
    </source>
</reference>
<feature type="transmembrane region" description="Helical" evidence="6">
    <location>
        <begin position="130"/>
        <end position="154"/>
    </location>
</feature>
<evidence type="ECO:0000256" key="1">
    <source>
        <dbReference type="ARBA" id="ARBA00004141"/>
    </source>
</evidence>
<keyword evidence="9" id="KW-1185">Reference proteome</keyword>
<dbReference type="Pfam" id="PF07690">
    <property type="entry name" value="MFS_1"/>
    <property type="match status" value="1"/>
</dbReference>
<dbReference type="Proteomes" id="UP000800093">
    <property type="component" value="Unassembled WGS sequence"/>
</dbReference>
<evidence type="ECO:0000256" key="6">
    <source>
        <dbReference type="SAM" id="Phobius"/>
    </source>
</evidence>
<feature type="transmembrane region" description="Helical" evidence="6">
    <location>
        <begin position="237"/>
        <end position="258"/>
    </location>
</feature>
<feature type="transmembrane region" description="Helical" evidence="6">
    <location>
        <begin position="302"/>
        <end position="321"/>
    </location>
</feature>
<evidence type="ECO:0000256" key="2">
    <source>
        <dbReference type="ARBA" id="ARBA00022692"/>
    </source>
</evidence>
<sequence length="511" mass="55778">MARVLGGSALEAFWSGTSFLLTSTVFQPVLGSFSHIFGRKPLIYVSLALFLAGSIIAAVADNFTVIIVGRSIQGIGGGGIIAMTEIVVTDMIPLRERGKWLSILSAMWSIGTVAGPLLGGGFSQNVSWRWVFWINLPFLGIGSIMITLFLKLNYQTSSYLDKLRRVDWVGMVLFLGSSTGFLIPITWGGIQYPWDNWRTLVPLLVSSAGLVAFVIHQEYFAPEPLIRTSVFKNTTAAVTYLETLLHGIILWSILYYLPLYYEAVKGFTPILAGVALFPQTFTVAPAAVGAGIAIAVTGKYRWAIWGGWFVTTFGMGLIIYLKVETTTVEWIFLNLIGGLGAGILFPAMGITIQAAATSKDQAYAATMFSFVRAFGQTLGVAIGGVIFQNQMKKKMLAYPLLADKAAEYSKDAAGLVQIIKALPAGDMKDQLKESYTDALMYIWIVMTVFSFVALVASAFTKAYPLDRALETEQGFKEKKRAKDVEQPSHERAPSLLHQYPPLISTSTRSAA</sequence>
<organism evidence="8 9">
    <name type="scientific">Lojkania enalia</name>
    <dbReference type="NCBI Taxonomy" id="147567"/>
    <lineage>
        <taxon>Eukaryota</taxon>
        <taxon>Fungi</taxon>
        <taxon>Dikarya</taxon>
        <taxon>Ascomycota</taxon>
        <taxon>Pezizomycotina</taxon>
        <taxon>Dothideomycetes</taxon>
        <taxon>Pleosporomycetidae</taxon>
        <taxon>Pleosporales</taxon>
        <taxon>Pleosporales incertae sedis</taxon>
        <taxon>Lojkania</taxon>
    </lineage>
</organism>
<feature type="domain" description="Major facilitator superfamily (MFS) profile" evidence="7">
    <location>
        <begin position="1"/>
        <end position="465"/>
    </location>
</feature>
<dbReference type="Gene3D" id="1.20.1720.10">
    <property type="entry name" value="Multidrug resistance protein D"/>
    <property type="match status" value="1"/>
</dbReference>
<evidence type="ECO:0000256" key="3">
    <source>
        <dbReference type="ARBA" id="ARBA00022989"/>
    </source>
</evidence>
<feature type="transmembrane region" description="Helical" evidence="6">
    <location>
        <begin position="438"/>
        <end position="459"/>
    </location>
</feature>
<dbReference type="Gene3D" id="1.20.1250.20">
    <property type="entry name" value="MFS general substrate transporter like domains"/>
    <property type="match status" value="1"/>
</dbReference>
<evidence type="ECO:0000313" key="9">
    <source>
        <dbReference type="Proteomes" id="UP000800093"/>
    </source>
</evidence>
<dbReference type="SUPFAM" id="SSF103473">
    <property type="entry name" value="MFS general substrate transporter"/>
    <property type="match status" value="1"/>
</dbReference>
<dbReference type="GO" id="GO:0022857">
    <property type="term" value="F:transmembrane transporter activity"/>
    <property type="evidence" value="ECO:0007669"/>
    <property type="project" value="InterPro"/>
</dbReference>
<feature type="transmembrane region" description="Helical" evidence="6">
    <location>
        <begin position="42"/>
        <end position="60"/>
    </location>
</feature>
<feature type="transmembrane region" description="Helical" evidence="6">
    <location>
        <begin position="270"/>
        <end position="295"/>
    </location>
</feature>
<feature type="transmembrane region" description="Helical" evidence="6">
    <location>
        <begin position="199"/>
        <end position="216"/>
    </location>
</feature>
<feature type="compositionally biased region" description="Basic and acidic residues" evidence="5">
    <location>
        <begin position="474"/>
        <end position="492"/>
    </location>
</feature>
<dbReference type="PROSITE" id="PS50850">
    <property type="entry name" value="MFS"/>
    <property type="match status" value="1"/>
</dbReference>
<keyword evidence="3 6" id="KW-1133">Transmembrane helix</keyword>
<dbReference type="EMBL" id="ML986601">
    <property type="protein sequence ID" value="KAF2266039.1"/>
    <property type="molecule type" value="Genomic_DNA"/>
</dbReference>
<evidence type="ECO:0000313" key="8">
    <source>
        <dbReference type="EMBL" id="KAF2266039.1"/>
    </source>
</evidence>
<protein>
    <submittedName>
        <fullName evidence="8">MFS general substrate transporter</fullName>
    </submittedName>
</protein>
<feature type="region of interest" description="Disordered" evidence="5">
    <location>
        <begin position="474"/>
        <end position="511"/>
    </location>
</feature>
<feature type="transmembrane region" description="Helical" evidence="6">
    <location>
        <begin position="100"/>
        <end position="118"/>
    </location>
</feature>
<evidence type="ECO:0000256" key="5">
    <source>
        <dbReference type="SAM" id="MobiDB-lite"/>
    </source>
</evidence>
<dbReference type="OrthoDB" id="2351791at2759"/>
<evidence type="ECO:0000256" key="4">
    <source>
        <dbReference type="ARBA" id="ARBA00023136"/>
    </source>
</evidence>
<feature type="transmembrane region" description="Helical" evidence="6">
    <location>
        <begin position="66"/>
        <end position="88"/>
    </location>
</feature>
<dbReference type="InterPro" id="IPR020846">
    <property type="entry name" value="MFS_dom"/>
</dbReference>
<dbReference type="PANTHER" id="PTHR23501:SF59">
    <property type="entry name" value="MAJOR FACILITATOR SUPERFAMILY (MFS) PROFILE DOMAIN-CONTAINING PROTEIN-RELATED"/>
    <property type="match status" value="1"/>
</dbReference>
<dbReference type="InterPro" id="IPR011701">
    <property type="entry name" value="MFS"/>
</dbReference>
<dbReference type="FunFam" id="1.20.1250.20:FF:000786">
    <property type="entry name" value="MFS multidrug transporter, putative"/>
    <property type="match status" value="1"/>
</dbReference>
<dbReference type="PANTHER" id="PTHR23501">
    <property type="entry name" value="MAJOR FACILITATOR SUPERFAMILY"/>
    <property type="match status" value="1"/>
</dbReference>
<keyword evidence="4 6" id="KW-0472">Membrane</keyword>
<comment type="caution">
    <text evidence="8">The sequence shown here is derived from an EMBL/GenBank/DDBJ whole genome shotgun (WGS) entry which is preliminary data.</text>
</comment>
<feature type="transmembrane region" description="Helical" evidence="6">
    <location>
        <begin position="12"/>
        <end position="30"/>
    </location>
</feature>
<proteinExistence type="predicted"/>
<name>A0A9P4N7A5_9PLEO</name>
<feature type="transmembrane region" description="Helical" evidence="6">
    <location>
        <begin position="327"/>
        <end position="350"/>
    </location>
</feature>
<dbReference type="GO" id="GO:0005886">
    <property type="term" value="C:plasma membrane"/>
    <property type="evidence" value="ECO:0007669"/>
    <property type="project" value="TreeGrafter"/>
</dbReference>
<feature type="transmembrane region" description="Helical" evidence="6">
    <location>
        <begin position="362"/>
        <end position="387"/>
    </location>
</feature>
<evidence type="ECO:0000259" key="7">
    <source>
        <dbReference type="PROSITE" id="PS50850"/>
    </source>
</evidence>
<dbReference type="InterPro" id="IPR036259">
    <property type="entry name" value="MFS_trans_sf"/>
</dbReference>
<gene>
    <name evidence="8" type="ORF">CC78DRAFT_552614</name>
</gene>